<dbReference type="GO" id="GO:1990961">
    <property type="term" value="P:xenobiotic detoxification by transmembrane export across the plasma membrane"/>
    <property type="evidence" value="ECO:0007669"/>
    <property type="project" value="InterPro"/>
</dbReference>
<evidence type="ECO:0000256" key="8">
    <source>
        <dbReference type="RuleBase" id="RU365088"/>
    </source>
</evidence>
<evidence type="ECO:0000256" key="9">
    <source>
        <dbReference type="SAM" id="SignalP"/>
    </source>
</evidence>
<reference evidence="11" key="1">
    <citation type="submission" date="2013-03" db="EMBL/GenBank/DDBJ databases">
        <title>Genome Sequence of the Profundibacterium mesophilum strain KAUST100406-0324T from Red Sea, a novel genus in the family Rhodobacteraceae.</title>
        <authorList>
            <person name="Essack M."/>
            <person name="Alam I."/>
            <person name="Lafi F."/>
            <person name="Alawi W."/>
            <person name="Kamanu F."/>
            <person name="Al-Suwailem A."/>
            <person name="Lee O.O."/>
            <person name="Xu Y."/>
            <person name="Bajic V."/>
            <person name="Qian P.-Y."/>
            <person name="Archer J."/>
        </authorList>
    </citation>
    <scope>NUCLEOTIDE SEQUENCE</scope>
    <source>
        <strain evidence="11">KAUST100406-0324</strain>
    </source>
</reference>
<dbReference type="SUPFAM" id="SSF103473">
    <property type="entry name" value="MFS general substrate transporter"/>
    <property type="match status" value="1"/>
</dbReference>
<dbReference type="InterPro" id="IPR005829">
    <property type="entry name" value="Sugar_transporter_CS"/>
</dbReference>
<evidence type="ECO:0000313" key="11">
    <source>
        <dbReference type="EMBL" id="KAF0674746.1"/>
    </source>
</evidence>
<evidence type="ECO:0000259" key="10">
    <source>
        <dbReference type="PROSITE" id="PS50850"/>
    </source>
</evidence>
<proteinExistence type="inferred from homology"/>
<feature type="transmembrane region" description="Helical" evidence="8">
    <location>
        <begin position="204"/>
        <end position="227"/>
    </location>
</feature>
<feature type="transmembrane region" description="Helical" evidence="8">
    <location>
        <begin position="89"/>
        <end position="110"/>
    </location>
</feature>
<feature type="transmembrane region" description="Helical" evidence="8">
    <location>
        <begin position="239"/>
        <end position="260"/>
    </location>
</feature>
<feature type="domain" description="Major facilitator superfamily (MFS) profile" evidence="10">
    <location>
        <begin position="1"/>
        <end position="383"/>
    </location>
</feature>
<evidence type="ECO:0000256" key="7">
    <source>
        <dbReference type="ARBA" id="ARBA00023136"/>
    </source>
</evidence>
<evidence type="ECO:0000313" key="12">
    <source>
        <dbReference type="Proteomes" id="UP000698242"/>
    </source>
</evidence>
<dbReference type="PROSITE" id="PS00216">
    <property type="entry name" value="SUGAR_TRANSPORT_1"/>
    <property type="match status" value="1"/>
</dbReference>
<organism evidence="11 12">
    <name type="scientific">Profundibacterium mesophilum KAUST100406-0324</name>
    <dbReference type="NCBI Taxonomy" id="1037889"/>
    <lineage>
        <taxon>Bacteria</taxon>
        <taxon>Pseudomonadati</taxon>
        <taxon>Pseudomonadota</taxon>
        <taxon>Alphaproteobacteria</taxon>
        <taxon>Rhodobacterales</taxon>
        <taxon>Roseobacteraceae</taxon>
        <taxon>Profundibacterium</taxon>
    </lineage>
</organism>
<feature type="transmembrane region" description="Helical" evidence="8">
    <location>
        <begin position="147"/>
        <end position="168"/>
    </location>
</feature>
<gene>
    <name evidence="11" type="ORF">PMES_02822</name>
</gene>
<feature type="transmembrane region" description="Helical" evidence="8">
    <location>
        <begin position="122"/>
        <end position="141"/>
    </location>
</feature>
<evidence type="ECO:0000256" key="6">
    <source>
        <dbReference type="ARBA" id="ARBA00022989"/>
    </source>
</evidence>
<dbReference type="InterPro" id="IPR004812">
    <property type="entry name" value="Efflux_drug-R_Bcr/CmlA"/>
</dbReference>
<dbReference type="InterPro" id="IPR036259">
    <property type="entry name" value="MFS_trans_sf"/>
</dbReference>
<keyword evidence="4" id="KW-1003">Cell membrane</keyword>
<feature type="transmembrane region" description="Helical" evidence="8">
    <location>
        <begin position="33"/>
        <end position="52"/>
    </location>
</feature>
<comment type="caution">
    <text evidence="8">Lacks conserved residue(s) required for the propagation of feature annotation.</text>
</comment>
<feature type="transmembrane region" description="Helical" evidence="8">
    <location>
        <begin position="299"/>
        <end position="322"/>
    </location>
</feature>
<feature type="chain" id="PRO_5037311560" description="Bcr/CflA family efflux transporter" evidence="9">
    <location>
        <begin position="24"/>
        <end position="385"/>
    </location>
</feature>
<keyword evidence="3 8" id="KW-0813">Transport</keyword>
<evidence type="ECO:0000256" key="2">
    <source>
        <dbReference type="ARBA" id="ARBA00006236"/>
    </source>
</evidence>
<feature type="transmembrane region" description="Helical" evidence="8">
    <location>
        <begin position="272"/>
        <end position="293"/>
    </location>
</feature>
<protein>
    <recommendedName>
        <fullName evidence="8">Bcr/CflA family efflux transporter</fullName>
    </recommendedName>
</protein>
<comment type="subcellular location">
    <subcellularLocation>
        <location evidence="8">Cell inner membrane</location>
        <topology evidence="8">Multi-pass membrane protein</topology>
    </subcellularLocation>
    <subcellularLocation>
        <location evidence="1">Cell membrane</location>
        <topology evidence="1">Multi-pass membrane protein</topology>
    </subcellularLocation>
</comment>
<evidence type="ECO:0000256" key="3">
    <source>
        <dbReference type="ARBA" id="ARBA00022448"/>
    </source>
</evidence>
<comment type="caution">
    <text evidence="11">The sequence shown here is derived from an EMBL/GenBank/DDBJ whole genome shotgun (WGS) entry which is preliminary data.</text>
</comment>
<evidence type="ECO:0000256" key="1">
    <source>
        <dbReference type="ARBA" id="ARBA00004651"/>
    </source>
</evidence>
<dbReference type="EMBL" id="APKE01000035">
    <property type="protein sequence ID" value="KAF0674746.1"/>
    <property type="molecule type" value="Genomic_DNA"/>
</dbReference>
<dbReference type="CDD" id="cd17320">
    <property type="entry name" value="MFS_MdfA_MDR_like"/>
    <property type="match status" value="1"/>
</dbReference>
<keyword evidence="9" id="KW-0732">Signal</keyword>
<name>A0A921TC67_9RHOB</name>
<keyword evidence="6 8" id="KW-1133">Transmembrane helix</keyword>
<keyword evidence="7 8" id="KW-0472">Membrane</keyword>
<keyword evidence="12" id="KW-1185">Reference proteome</keyword>
<keyword evidence="5 8" id="KW-0812">Transmembrane</keyword>
<dbReference type="InterPro" id="IPR020846">
    <property type="entry name" value="MFS_dom"/>
</dbReference>
<dbReference type="PANTHER" id="PTHR23502:SF132">
    <property type="entry name" value="POLYAMINE TRANSPORTER 2-RELATED"/>
    <property type="match status" value="1"/>
</dbReference>
<keyword evidence="8" id="KW-0997">Cell inner membrane</keyword>
<dbReference type="GO" id="GO:0005886">
    <property type="term" value="C:plasma membrane"/>
    <property type="evidence" value="ECO:0007669"/>
    <property type="project" value="UniProtKB-SubCell"/>
</dbReference>
<dbReference type="Gene3D" id="1.20.1720.10">
    <property type="entry name" value="Multidrug resistance protein D"/>
    <property type="match status" value="1"/>
</dbReference>
<evidence type="ECO:0000256" key="5">
    <source>
        <dbReference type="ARBA" id="ARBA00022692"/>
    </source>
</evidence>
<dbReference type="Pfam" id="PF07690">
    <property type="entry name" value="MFS_1"/>
    <property type="match status" value="1"/>
</dbReference>
<evidence type="ECO:0000256" key="4">
    <source>
        <dbReference type="ARBA" id="ARBA00022475"/>
    </source>
</evidence>
<dbReference type="AlphaFoldDB" id="A0A921TC67"/>
<dbReference type="GO" id="GO:0042910">
    <property type="term" value="F:xenobiotic transmembrane transporter activity"/>
    <property type="evidence" value="ECO:0007669"/>
    <property type="project" value="InterPro"/>
</dbReference>
<dbReference type="PANTHER" id="PTHR23502">
    <property type="entry name" value="MAJOR FACILITATOR SUPERFAMILY"/>
    <property type="match status" value="1"/>
</dbReference>
<comment type="similarity">
    <text evidence="2 8">Belongs to the major facilitator superfamily. Bcr/CmlA family.</text>
</comment>
<feature type="signal peptide" evidence="9">
    <location>
        <begin position="1"/>
        <end position="23"/>
    </location>
</feature>
<feature type="transmembrane region" description="Helical" evidence="8">
    <location>
        <begin position="64"/>
        <end position="83"/>
    </location>
</feature>
<feature type="transmembrane region" description="Helical" evidence="8">
    <location>
        <begin position="334"/>
        <end position="354"/>
    </location>
</feature>
<dbReference type="NCBIfam" id="TIGR00710">
    <property type="entry name" value="efflux_Bcr_CflA"/>
    <property type="match status" value="1"/>
</dbReference>
<dbReference type="PROSITE" id="PS50850">
    <property type="entry name" value="MFS"/>
    <property type="match status" value="1"/>
</dbReference>
<dbReference type="InterPro" id="IPR011701">
    <property type="entry name" value="MFS"/>
</dbReference>
<sequence>MATLFATVAFSIDAMLPALPALAADLAPRDANRAQLVLTAFVLGMGIGTLFAGPISDAIGRKRAISLGIALYCIASVLAVLATSLEMLLVARLLQGLGAAGPRIVSLALVRDLYEGRRMAQIMSFVMMIFVLIPAVAPFIGSLVVPYFGWRGIFGLFVLLGLVNLVWLNLRQPETLPPEARRPLRAAALRSALREVLSHKAVRLYILVMALGYGQMFGYLSSVQQIYAEVFGITDDFPLWFMAMALLSGLGTITNAALVMRLGMRRITLAAYGGQAVISAALLLLTLAGFGGAGSFPVFFAWSVSIFLMAGLTFGNLNALALQPLGHVAGMASSVTGSIATVLAVFIAAPIGLAFDGTPLPMVVGTLTCSGLALCLMLRTRALTP</sequence>
<accession>A0A921TC67</accession>
<feature type="transmembrane region" description="Helical" evidence="8">
    <location>
        <begin position="360"/>
        <end position="378"/>
    </location>
</feature>
<dbReference type="Proteomes" id="UP000698242">
    <property type="component" value="Unassembled WGS sequence"/>
</dbReference>